<keyword evidence="3 6" id="KW-0479">Metal-binding</keyword>
<dbReference type="InterPro" id="IPR015797">
    <property type="entry name" value="NUDIX_hydrolase-like_dom_sf"/>
</dbReference>
<evidence type="ECO:0000256" key="2">
    <source>
        <dbReference type="ARBA" id="ARBA00005582"/>
    </source>
</evidence>
<protein>
    <submittedName>
        <fullName evidence="8">Isopentenyldiphosphate isomerase</fullName>
    </submittedName>
</protein>
<gene>
    <name evidence="8" type="ORF">SAMN05444583_10764</name>
</gene>
<dbReference type="InterPro" id="IPR024195">
    <property type="entry name" value="NUDIX_hydrolase_YfcD_pred"/>
</dbReference>
<dbReference type="GO" id="GO:0016817">
    <property type="term" value="F:hydrolase activity, acting on acid anhydrides"/>
    <property type="evidence" value="ECO:0007669"/>
    <property type="project" value="InterPro"/>
</dbReference>
<dbReference type="AlphaFoldDB" id="A0A1H7NLT5"/>
<dbReference type="PROSITE" id="PS00893">
    <property type="entry name" value="NUDIX_BOX"/>
    <property type="match status" value="1"/>
</dbReference>
<dbReference type="GO" id="GO:0016853">
    <property type="term" value="F:isomerase activity"/>
    <property type="evidence" value="ECO:0007669"/>
    <property type="project" value="UniProtKB-KW"/>
</dbReference>
<feature type="binding site" evidence="6">
    <location>
        <position position="99"/>
    </location>
    <ligand>
        <name>Mg(2+)</name>
        <dbReference type="ChEBI" id="CHEBI:18420"/>
    </ligand>
</feature>
<keyword evidence="8" id="KW-0413">Isomerase</keyword>
<evidence type="ECO:0000256" key="1">
    <source>
        <dbReference type="ARBA" id="ARBA00001946"/>
    </source>
</evidence>
<dbReference type="InterPro" id="IPR000086">
    <property type="entry name" value="NUDIX_hydrolase_dom"/>
</dbReference>
<dbReference type="Proteomes" id="UP000198677">
    <property type="component" value="Unassembled WGS sequence"/>
</dbReference>
<dbReference type="GO" id="GO:0046872">
    <property type="term" value="F:metal ion binding"/>
    <property type="evidence" value="ECO:0007669"/>
    <property type="project" value="UniProtKB-KW"/>
</dbReference>
<organism evidence="8 9">
    <name type="scientific">Rhodococcus maanshanensis</name>
    <dbReference type="NCBI Taxonomy" id="183556"/>
    <lineage>
        <taxon>Bacteria</taxon>
        <taxon>Bacillati</taxon>
        <taxon>Actinomycetota</taxon>
        <taxon>Actinomycetes</taxon>
        <taxon>Mycobacteriales</taxon>
        <taxon>Nocardiaceae</taxon>
        <taxon>Rhodococcus</taxon>
    </lineage>
</organism>
<keyword evidence="4" id="KW-0378">Hydrolase</keyword>
<evidence type="ECO:0000256" key="5">
    <source>
        <dbReference type="ARBA" id="ARBA00022842"/>
    </source>
</evidence>
<sequence>MIPRMSERTELRSGDEVLAIFDDAGRQIGTAPRSRVFAEGLWLASAGVLLRSLDGRWVYVHRRSHNKEVFGGLNDCIAGGGVDPGESPEQAARRELGEELGVTGVTLSPLARISWDGSWAGRPLRCHLHAFEGQYDGPIRHQDREIAGGGWWTEAGLRRRLADPSWPFAPHSRALLGASLGWATGR</sequence>
<dbReference type="InterPro" id="IPR020084">
    <property type="entry name" value="NUDIX_hydrolase_CS"/>
</dbReference>
<dbReference type="Pfam" id="PF00293">
    <property type="entry name" value="NUDIX"/>
    <property type="match status" value="1"/>
</dbReference>
<feature type="domain" description="Nudix hydrolase" evidence="7">
    <location>
        <begin position="41"/>
        <end position="174"/>
    </location>
</feature>
<proteinExistence type="inferred from homology"/>
<accession>A0A1H7NLT5</accession>
<reference evidence="9" key="1">
    <citation type="submission" date="2016-10" db="EMBL/GenBank/DDBJ databases">
        <authorList>
            <person name="Varghese N."/>
            <person name="Submissions S."/>
        </authorList>
    </citation>
    <scope>NUCLEOTIDE SEQUENCE [LARGE SCALE GENOMIC DNA]</scope>
    <source>
        <strain evidence="9">DSM 44675</strain>
    </source>
</reference>
<dbReference type="EMBL" id="FOAW01000007">
    <property type="protein sequence ID" value="SEL23955.1"/>
    <property type="molecule type" value="Genomic_DNA"/>
</dbReference>
<evidence type="ECO:0000259" key="7">
    <source>
        <dbReference type="PROSITE" id="PS51462"/>
    </source>
</evidence>
<comment type="similarity">
    <text evidence="2">Belongs to the Nudix hydrolase family.</text>
</comment>
<feature type="binding site" evidence="6">
    <location>
        <position position="95"/>
    </location>
    <ligand>
        <name>Mg(2+)</name>
        <dbReference type="ChEBI" id="CHEBI:18420"/>
    </ligand>
</feature>
<evidence type="ECO:0000313" key="9">
    <source>
        <dbReference type="Proteomes" id="UP000198677"/>
    </source>
</evidence>
<evidence type="ECO:0000313" key="8">
    <source>
        <dbReference type="EMBL" id="SEL23955.1"/>
    </source>
</evidence>
<comment type="cofactor">
    <cofactor evidence="1">
        <name>Mg(2+)</name>
        <dbReference type="ChEBI" id="CHEBI:18420"/>
    </cofactor>
</comment>
<dbReference type="Gene3D" id="3.90.79.10">
    <property type="entry name" value="Nucleoside Triphosphate Pyrophosphohydrolase"/>
    <property type="match status" value="1"/>
</dbReference>
<keyword evidence="9" id="KW-1185">Reference proteome</keyword>
<keyword evidence="5 6" id="KW-0460">Magnesium</keyword>
<dbReference type="PIRSF" id="PIRSF017340">
    <property type="entry name" value="Nudix_hydro"/>
    <property type="match status" value="1"/>
</dbReference>
<dbReference type="PROSITE" id="PS51462">
    <property type="entry name" value="NUDIX"/>
    <property type="match status" value="1"/>
</dbReference>
<evidence type="ECO:0000256" key="4">
    <source>
        <dbReference type="ARBA" id="ARBA00022801"/>
    </source>
</evidence>
<evidence type="ECO:0000256" key="6">
    <source>
        <dbReference type="PIRSR" id="PIRSR017340-1"/>
    </source>
</evidence>
<name>A0A1H7NLT5_9NOCA</name>
<evidence type="ECO:0000256" key="3">
    <source>
        <dbReference type="ARBA" id="ARBA00022723"/>
    </source>
</evidence>
<dbReference type="SUPFAM" id="SSF55811">
    <property type="entry name" value="Nudix"/>
    <property type="match status" value="1"/>
</dbReference>